<name>A0A1Y1IB55_KLENI</name>
<dbReference type="OMA" id="HIVPMEY"/>
<dbReference type="Pfam" id="PF00149">
    <property type="entry name" value="Metallophos"/>
    <property type="match status" value="1"/>
</dbReference>
<feature type="signal peptide" evidence="2">
    <location>
        <begin position="1"/>
        <end position="20"/>
    </location>
</feature>
<gene>
    <name evidence="4" type="ORF">KFL_004080040</name>
</gene>
<evidence type="ECO:0000313" key="4">
    <source>
        <dbReference type="EMBL" id="GAQ88195.1"/>
    </source>
</evidence>
<keyword evidence="2" id="KW-0732">Signal</keyword>
<dbReference type="GO" id="GO:0016788">
    <property type="term" value="F:hydrolase activity, acting on ester bonds"/>
    <property type="evidence" value="ECO:0000318"/>
    <property type="project" value="GO_Central"/>
</dbReference>
<dbReference type="InterPro" id="IPR029052">
    <property type="entry name" value="Metallo-depent_PP-like"/>
</dbReference>
<dbReference type="Proteomes" id="UP000054558">
    <property type="component" value="Unassembled WGS sequence"/>
</dbReference>
<dbReference type="SUPFAM" id="SSF56300">
    <property type="entry name" value="Metallo-dependent phosphatases"/>
    <property type="match status" value="1"/>
</dbReference>
<organism evidence="4 5">
    <name type="scientific">Klebsormidium nitens</name>
    <name type="common">Green alga</name>
    <name type="synonym">Ulothrix nitens</name>
    <dbReference type="NCBI Taxonomy" id="105231"/>
    <lineage>
        <taxon>Eukaryota</taxon>
        <taxon>Viridiplantae</taxon>
        <taxon>Streptophyta</taxon>
        <taxon>Klebsormidiophyceae</taxon>
        <taxon>Klebsormidiales</taxon>
        <taxon>Klebsormidiaceae</taxon>
        <taxon>Klebsormidium</taxon>
    </lineage>
</organism>
<dbReference type="InterPro" id="IPR004843">
    <property type="entry name" value="Calcineurin-like_PHP"/>
</dbReference>
<sequence>MKTLVLLAGVLAVSIGFAGAQGPASAPTTTRSSSNSSALTPEEQAYLPYTDPRLAFSANKTSFKILQVADMHYGNGTSRCLNLLPEWAAAGSCSDVNTTDFLGVLLDQEKPDLVVFTGDNIMAPDVNDHAVSQRAWRKPVEARNIPFMTIFGNHDDEVAKATNATVTRETLMTVDMESPMSLSKPGPKGLFGTGTYAYAINDASGKPKFVLYLLDSGSYDVTGRLKGSYGWIHANQITWYNQTSRAVEKQNGGQNVTAVGFYHIPIPEYENAFTCACTAVSNGQPSRTSFADFGNGTTLAGTGLKTQTGCTNQTCYGVKQEGVYSASVNSGLLAAIVERGDIKMMNVGHDHVNDYCASFQGVQFCYAGGFGYHAYNTEGFPRRARVITLSANGTISTYKALDAFATPPYATQDFQQIYPSPSV</sequence>
<dbReference type="PANTHER" id="PTHR32440:SF0">
    <property type="entry name" value="PHOSPHATASE DCR2-RELATED"/>
    <property type="match status" value="1"/>
</dbReference>
<dbReference type="PANTHER" id="PTHR32440">
    <property type="entry name" value="PHOSPHATASE DCR2-RELATED-RELATED"/>
    <property type="match status" value="1"/>
</dbReference>
<evidence type="ECO:0000256" key="1">
    <source>
        <dbReference type="SAM" id="MobiDB-lite"/>
    </source>
</evidence>
<reference evidence="4 5" key="1">
    <citation type="journal article" date="2014" name="Nat. Commun.">
        <title>Klebsormidium flaccidum genome reveals primary factors for plant terrestrial adaptation.</title>
        <authorList>
            <person name="Hori K."/>
            <person name="Maruyama F."/>
            <person name="Fujisawa T."/>
            <person name="Togashi T."/>
            <person name="Yamamoto N."/>
            <person name="Seo M."/>
            <person name="Sato S."/>
            <person name="Yamada T."/>
            <person name="Mori H."/>
            <person name="Tajima N."/>
            <person name="Moriyama T."/>
            <person name="Ikeuchi M."/>
            <person name="Watanabe M."/>
            <person name="Wada H."/>
            <person name="Kobayashi K."/>
            <person name="Saito M."/>
            <person name="Masuda T."/>
            <person name="Sasaki-Sekimoto Y."/>
            <person name="Mashiguchi K."/>
            <person name="Awai K."/>
            <person name="Shimojima M."/>
            <person name="Masuda S."/>
            <person name="Iwai M."/>
            <person name="Nobusawa T."/>
            <person name="Narise T."/>
            <person name="Kondo S."/>
            <person name="Saito H."/>
            <person name="Sato R."/>
            <person name="Murakawa M."/>
            <person name="Ihara Y."/>
            <person name="Oshima-Yamada Y."/>
            <person name="Ohtaka K."/>
            <person name="Satoh M."/>
            <person name="Sonobe K."/>
            <person name="Ishii M."/>
            <person name="Ohtani R."/>
            <person name="Kanamori-Sato M."/>
            <person name="Honoki R."/>
            <person name="Miyazaki D."/>
            <person name="Mochizuki H."/>
            <person name="Umetsu J."/>
            <person name="Higashi K."/>
            <person name="Shibata D."/>
            <person name="Kamiya Y."/>
            <person name="Sato N."/>
            <person name="Nakamura Y."/>
            <person name="Tabata S."/>
            <person name="Ida S."/>
            <person name="Kurokawa K."/>
            <person name="Ohta H."/>
        </authorList>
    </citation>
    <scope>NUCLEOTIDE SEQUENCE [LARGE SCALE GENOMIC DNA]</scope>
    <source>
        <strain evidence="4 5">NIES-2285</strain>
    </source>
</reference>
<feature type="chain" id="PRO_5012463121" description="Calcineurin-like phosphoesterase domain-containing protein" evidence="2">
    <location>
        <begin position="21"/>
        <end position="423"/>
    </location>
</feature>
<accession>A0A1Y1IB55</accession>
<dbReference type="EMBL" id="DF237357">
    <property type="protein sequence ID" value="GAQ88195.1"/>
    <property type="molecule type" value="Genomic_DNA"/>
</dbReference>
<dbReference type="STRING" id="105231.A0A1Y1IB55"/>
<protein>
    <recommendedName>
        <fullName evidence="3">Calcineurin-like phosphoesterase domain-containing protein</fullName>
    </recommendedName>
</protein>
<dbReference type="Gene3D" id="3.60.21.10">
    <property type="match status" value="1"/>
</dbReference>
<evidence type="ECO:0000256" key="2">
    <source>
        <dbReference type="SAM" id="SignalP"/>
    </source>
</evidence>
<dbReference type="OrthoDB" id="783096at2759"/>
<feature type="domain" description="Calcineurin-like phosphoesterase" evidence="3">
    <location>
        <begin position="63"/>
        <end position="168"/>
    </location>
</feature>
<keyword evidence="5" id="KW-1185">Reference proteome</keyword>
<dbReference type="AlphaFoldDB" id="A0A1Y1IB55"/>
<feature type="compositionally biased region" description="Low complexity" evidence="1">
    <location>
        <begin position="23"/>
        <end position="40"/>
    </location>
</feature>
<dbReference type="CDD" id="cd07383">
    <property type="entry name" value="MPP_Dcr2"/>
    <property type="match status" value="1"/>
</dbReference>
<evidence type="ECO:0000259" key="3">
    <source>
        <dbReference type="Pfam" id="PF00149"/>
    </source>
</evidence>
<evidence type="ECO:0000313" key="5">
    <source>
        <dbReference type="Proteomes" id="UP000054558"/>
    </source>
</evidence>
<proteinExistence type="predicted"/>
<feature type="region of interest" description="Disordered" evidence="1">
    <location>
        <begin position="20"/>
        <end position="40"/>
    </location>
</feature>